<gene>
    <name evidence="2" type="ORF">XAC3562_760098</name>
</gene>
<comment type="caution">
    <text evidence="2">The sequence shown here is derived from an EMBL/GenBank/DDBJ whole genome shotgun (WGS) entry which is preliminary data.</text>
</comment>
<keyword evidence="3" id="KW-1185">Reference proteome</keyword>
<feature type="region of interest" description="Disordered" evidence="1">
    <location>
        <begin position="1"/>
        <end position="23"/>
    </location>
</feature>
<evidence type="ECO:0000313" key="2">
    <source>
        <dbReference type="EMBL" id="CEG18121.1"/>
    </source>
</evidence>
<feature type="compositionally biased region" description="Basic and acidic residues" evidence="1">
    <location>
        <begin position="1"/>
        <end position="10"/>
    </location>
</feature>
<organism evidence="2 3">
    <name type="scientific">Xanthomonas citri pv. citri</name>
    <dbReference type="NCBI Taxonomy" id="611301"/>
    <lineage>
        <taxon>Bacteria</taxon>
        <taxon>Pseudomonadati</taxon>
        <taxon>Pseudomonadota</taxon>
        <taxon>Gammaproteobacteria</taxon>
        <taxon>Lysobacterales</taxon>
        <taxon>Lysobacteraceae</taxon>
        <taxon>Xanthomonas</taxon>
    </lineage>
</organism>
<evidence type="ECO:0000256" key="1">
    <source>
        <dbReference type="SAM" id="MobiDB-lite"/>
    </source>
</evidence>
<reference evidence="2 3" key="1">
    <citation type="submission" date="2014-09" db="EMBL/GenBank/DDBJ databases">
        <authorList>
            <person name="Regsiter A."/>
        </authorList>
    </citation>
    <scope>NUCLEOTIDE SEQUENCE [LARGE SCALE GENOMIC DNA]</scope>
</reference>
<accession>A0A0U5FHE2</accession>
<proteinExistence type="predicted"/>
<name>A0A0U5FHE2_XANCI</name>
<dbReference type="AlphaFoldDB" id="A0A0U5FHE2"/>
<protein>
    <submittedName>
        <fullName evidence="2">Uncharacterized protein</fullName>
    </submittedName>
</protein>
<dbReference type="Proteomes" id="UP000052230">
    <property type="component" value="Unassembled WGS sequence"/>
</dbReference>
<sequence length="54" mass="6197">MPTHRAEWNSHCHRKYESSSPLTDEWASHRGTEVYNSPAFSAVNDSVQNIRLVP</sequence>
<dbReference type="EMBL" id="CCXZ01000173">
    <property type="protein sequence ID" value="CEG18121.1"/>
    <property type="molecule type" value="Genomic_DNA"/>
</dbReference>
<evidence type="ECO:0000313" key="3">
    <source>
        <dbReference type="Proteomes" id="UP000052230"/>
    </source>
</evidence>